<evidence type="ECO:0000256" key="6">
    <source>
        <dbReference type="ARBA" id="ARBA00022989"/>
    </source>
</evidence>
<dbReference type="RefSeq" id="WP_210854491.1">
    <property type="nucleotide sequence ID" value="NZ_JAGQDD010000009.1"/>
</dbReference>
<keyword evidence="11" id="KW-1185">Reference proteome</keyword>
<keyword evidence="4" id="KW-0997">Cell inner membrane</keyword>
<dbReference type="GO" id="GO:0015628">
    <property type="term" value="P:protein secretion by the type II secretion system"/>
    <property type="evidence" value="ECO:0007669"/>
    <property type="project" value="TreeGrafter"/>
</dbReference>
<feature type="transmembrane region" description="Helical" evidence="8">
    <location>
        <begin position="216"/>
        <end position="242"/>
    </location>
</feature>
<feature type="transmembrane region" description="Helical" evidence="8">
    <location>
        <begin position="324"/>
        <end position="345"/>
    </location>
</feature>
<feature type="domain" description="Type II secretion system protein GspF" evidence="9">
    <location>
        <begin position="277"/>
        <end position="399"/>
    </location>
</feature>
<evidence type="ECO:0000256" key="5">
    <source>
        <dbReference type="ARBA" id="ARBA00022692"/>
    </source>
</evidence>
<comment type="similarity">
    <text evidence="2">Belongs to the GSP F family.</text>
</comment>
<evidence type="ECO:0000256" key="2">
    <source>
        <dbReference type="ARBA" id="ARBA00005745"/>
    </source>
</evidence>
<dbReference type="PANTHER" id="PTHR30012">
    <property type="entry name" value="GENERAL SECRETION PATHWAY PROTEIN"/>
    <property type="match status" value="1"/>
</dbReference>
<evidence type="ECO:0000256" key="8">
    <source>
        <dbReference type="SAM" id="Phobius"/>
    </source>
</evidence>
<evidence type="ECO:0000313" key="11">
    <source>
        <dbReference type="Proteomes" id="UP000676246"/>
    </source>
</evidence>
<dbReference type="AlphaFoldDB" id="A0A940Y7G7"/>
<feature type="domain" description="Type II secretion system protein GspF" evidence="9">
    <location>
        <begin position="74"/>
        <end position="197"/>
    </location>
</feature>
<keyword evidence="7 8" id="KW-0472">Membrane</keyword>
<evidence type="ECO:0000256" key="3">
    <source>
        <dbReference type="ARBA" id="ARBA00022475"/>
    </source>
</evidence>
<evidence type="ECO:0000259" key="9">
    <source>
        <dbReference type="Pfam" id="PF00482"/>
    </source>
</evidence>
<dbReference type="EMBL" id="JAGQDD010000009">
    <property type="protein sequence ID" value="MBQ0931509.1"/>
    <property type="molecule type" value="Genomic_DNA"/>
</dbReference>
<dbReference type="InterPro" id="IPR042094">
    <property type="entry name" value="T2SS_GspF_sf"/>
</dbReference>
<dbReference type="Proteomes" id="UP000676246">
    <property type="component" value="Unassembled WGS sequence"/>
</dbReference>
<dbReference type="Pfam" id="PF00482">
    <property type="entry name" value="T2SSF"/>
    <property type="match status" value="2"/>
</dbReference>
<reference evidence="10 11" key="1">
    <citation type="submission" date="2021-04" db="EMBL/GenBank/DDBJ databases">
        <title>The genome sequence of Ideonella sp. 3Y2.</title>
        <authorList>
            <person name="Liu Y."/>
        </authorList>
    </citation>
    <scope>NUCLEOTIDE SEQUENCE [LARGE SCALE GENOMIC DNA]</scope>
    <source>
        <strain evidence="10 11">3Y2</strain>
    </source>
</reference>
<dbReference type="PRINTS" id="PR00812">
    <property type="entry name" value="BCTERIALGSPF"/>
</dbReference>
<dbReference type="PANTHER" id="PTHR30012:SF4">
    <property type="entry name" value="MSHA BIOGENESIS PROTEIN MSHG"/>
    <property type="match status" value="1"/>
</dbReference>
<sequence>MAEFAYTGHGPSGAVSGTLEAPTAGAVAELLQARGITPLRIQAGTVPAGPTPSLTLRLPAWRAPRVATVDLLLFSRQLNTLLRAGVPILRALGGLIESAANPAMRSTLAAVRQTLESGRELSQALAAHPAVFDAFYIAMVRVGEATGRLDEVFLRLFKHLEFEQFMRQQVRSALRYPSFVVAAMVVAVAVINLFVIPAFDQVFRNFGAELPWMTRVLMATSAFTVQFGWLLALGAVAGFVAFRRWAGTAAGRLTWDRLKLRLPVAGKIVHKATLSRFARSFALSLRSGVPVAQALAVVSQTVDNRWIGQRVEGIRDSVERGETILRAAALAGIFTPVVLQMIAVGEETGAVDELMDEVADLYARDVEYELKTLSQQIEPILIVFLGILVLILALGVFLPVWDLGRAAFKK</sequence>
<keyword evidence="6 8" id="KW-1133">Transmembrane helix</keyword>
<proteinExistence type="inferred from homology"/>
<name>A0A940Y7G7_9BURK</name>
<gene>
    <name evidence="10" type="ORF">KAK03_13525</name>
</gene>
<accession>A0A940Y7G7</accession>
<comment type="subcellular location">
    <subcellularLocation>
        <location evidence="1">Cell inner membrane</location>
        <topology evidence="1">Multi-pass membrane protein</topology>
    </subcellularLocation>
</comment>
<organism evidence="10 11">
    <name type="scientific">Ideonella alba</name>
    <dbReference type="NCBI Taxonomy" id="2824118"/>
    <lineage>
        <taxon>Bacteria</taxon>
        <taxon>Pseudomonadati</taxon>
        <taxon>Pseudomonadota</taxon>
        <taxon>Betaproteobacteria</taxon>
        <taxon>Burkholderiales</taxon>
        <taxon>Sphaerotilaceae</taxon>
        <taxon>Ideonella</taxon>
    </lineage>
</organism>
<evidence type="ECO:0000256" key="4">
    <source>
        <dbReference type="ARBA" id="ARBA00022519"/>
    </source>
</evidence>
<dbReference type="GO" id="GO:0005886">
    <property type="term" value="C:plasma membrane"/>
    <property type="evidence" value="ECO:0007669"/>
    <property type="project" value="UniProtKB-SubCell"/>
</dbReference>
<keyword evidence="3" id="KW-1003">Cell membrane</keyword>
<dbReference type="InterPro" id="IPR003004">
    <property type="entry name" value="GspF/PilC"/>
</dbReference>
<comment type="caution">
    <text evidence="10">The sequence shown here is derived from an EMBL/GenBank/DDBJ whole genome shotgun (WGS) entry which is preliminary data.</text>
</comment>
<dbReference type="FunFam" id="1.20.81.30:FF:000001">
    <property type="entry name" value="Type II secretion system protein F"/>
    <property type="match status" value="2"/>
</dbReference>
<protein>
    <submittedName>
        <fullName evidence="10">Type II secretion system F family protein</fullName>
    </submittedName>
</protein>
<feature type="transmembrane region" description="Helical" evidence="8">
    <location>
        <begin position="176"/>
        <end position="196"/>
    </location>
</feature>
<evidence type="ECO:0000256" key="7">
    <source>
        <dbReference type="ARBA" id="ARBA00023136"/>
    </source>
</evidence>
<evidence type="ECO:0000313" key="10">
    <source>
        <dbReference type="EMBL" id="MBQ0931509.1"/>
    </source>
</evidence>
<evidence type="ECO:0000256" key="1">
    <source>
        <dbReference type="ARBA" id="ARBA00004429"/>
    </source>
</evidence>
<dbReference type="InterPro" id="IPR018076">
    <property type="entry name" value="T2SS_GspF_dom"/>
</dbReference>
<keyword evidence="5 8" id="KW-0812">Transmembrane</keyword>
<dbReference type="Gene3D" id="1.20.81.30">
    <property type="entry name" value="Type II secretion system (T2SS), domain F"/>
    <property type="match status" value="2"/>
</dbReference>
<feature type="transmembrane region" description="Helical" evidence="8">
    <location>
        <begin position="380"/>
        <end position="401"/>
    </location>
</feature>